<sequence length="114" mass="12904">MEDSRKIGRGREDPSSEVEDHVLQDRESSHTPVPLPAGKYEYINIGSRQDELDPTVLGKLPTPAAIVAASVHKYWTMAFGKATDNVELTELLKLVEMYTSWSHVLNCECTRCWR</sequence>
<comment type="caution">
    <text evidence="2">The sequence shown here is derived from an EMBL/GenBank/DDBJ whole genome shotgun (WGS) entry which is preliminary data.</text>
</comment>
<accession>A0ABD1UU85</accession>
<evidence type="ECO:0000256" key="1">
    <source>
        <dbReference type="SAM" id="MobiDB-lite"/>
    </source>
</evidence>
<dbReference type="AlphaFoldDB" id="A0ABD1UU85"/>
<feature type="compositionally biased region" description="Basic and acidic residues" evidence="1">
    <location>
        <begin position="1"/>
        <end position="29"/>
    </location>
</feature>
<keyword evidence="3" id="KW-1185">Reference proteome</keyword>
<proteinExistence type="predicted"/>
<organism evidence="2 3">
    <name type="scientific">Forsythia ovata</name>
    <dbReference type="NCBI Taxonomy" id="205694"/>
    <lineage>
        <taxon>Eukaryota</taxon>
        <taxon>Viridiplantae</taxon>
        <taxon>Streptophyta</taxon>
        <taxon>Embryophyta</taxon>
        <taxon>Tracheophyta</taxon>
        <taxon>Spermatophyta</taxon>
        <taxon>Magnoliopsida</taxon>
        <taxon>eudicotyledons</taxon>
        <taxon>Gunneridae</taxon>
        <taxon>Pentapetalae</taxon>
        <taxon>asterids</taxon>
        <taxon>lamiids</taxon>
        <taxon>Lamiales</taxon>
        <taxon>Oleaceae</taxon>
        <taxon>Forsythieae</taxon>
        <taxon>Forsythia</taxon>
    </lineage>
</organism>
<evidence type="ECO:0000313" key="2">
    <source>
        <dbReference type="EMBL" id="KAL2528627.1"/>
    </source>
</evidence>
<feature type="region of interest" description="Disordered" evidence="1">
    <location>
        <begin position="1"/>
        <end position="31"/>
    </location>
</feature>
<name>A0ABD1UU85_9LAMI</name>
<dbReference type="EMBL" id="JBFOLJ010000006">
    <property type="protein sequence ID" value="KAL2528627.1"/>
    <property type="molecule type" value="Genomic_DNA"/>
</dbReference>
<reference evidence="3" key="1">
    <citation type="submission" date="2024-07" db="EMBL/GenBank/DDBJ databases">
        <title>Two chromosome-level genome assemblies of Korean endemic species Abeliophyllum distichum and Forsythia ovata (Oleaceae).</title>
        <authorList>
            <person name="Jang H."/>
        </authorList>
    </citation>
    <scope>NUCLEOTIDE SEQUENCE [LARGE SCALE GENOMIC DNA]</scope>
</reference>
<gene>
    <name evidence="2" type="ORF">Fot_21228</name>
</gene>
<dbReference type="Proteomes" id="UP001604277">
    <property type="component" value="Unassembled WGS sequence"/>
</dbReference>
<evidence type="ECO:0000313" key="3">
    <source>
        <dbReference type="Proteomes" id="UP001604277"/>
    </source>
</evidence>
<protein>
    <submittedName>
        <fullName evidence="2">Uncharacterized protein</fullName>
    </submittedName>
</protein>